<evidence type="ECO:0000313" key="6">
    <source>
        <dbReference type="EMBL" id="AEA33521.1"/>
    </source>
</evidence>
<protein>
    <recommendedName>
        <fullName evidence="5">Probable membrane transporter protein</fullName>
    </recommendedName>
</protein>
<reference evidence="7" key="2">
    <citation type="submission" date="2011-03" db="EMBL/GenBank/DDBJ databases">
        <title>The complete genome of Hippea maritima DSM 10411.</title>
        <authorList>
            <consortium name="US DOE Joint Genome Institute (JGI-PGF)"/>
            <person name="Lucas S."/>
            <person name="Copeland A."/>
            <person name="Lapidus A."/>
            <person name="Bruce D."/>
            <person name="Goodwin L."/>
            <person name="Pitluck S."/>
            <person name="Peters L."/>
            <person name="Kyrpides N."/>
            <person name="Mavromatis K."/>
            <person name="Pagani I."/>
            <person name="Ivanova N."/>
            <person name="Mikhailova N."/>
            <person name="Lu M."/>
            <person name="Detter J.C."/>
            <person name="Tapia R."/>
            <person name="Han C."/>
            <person name="Land M."/>
            <person name="Hauser L."/>
            <person name="Markowitz V."/>
            <person name="Cheng J.-F."/>
            <person name="Hugenholtz P."/>
            <person name="Woyke T."/>
            <person name="Wu D."/>
            <person name="Spring S."/>
            <person name="Schroeder M."/>
            <person name="Brambilla E."/>
            <person name="Klenk H.-P."/>
            <person name="Eisen J.A."/>
        </authorList>
    </citation>
    <scope>NUCLEOTIDE SEQUENCE [LARGE SCALE GENOMIC DNA]</scope>
    <source>
        <strain evidence="7">ATCC 700847 / DSM 10411 / MH2</strain>
    </source>
</reference>
<dbReference type="OrthoDB" id="6631017at2"/>
<feature type="transmembrane region" description="Helical" evidence="5">
    <location>
        <begin position="46"/>
        <end position="65"/>
    </location>
</feature>
<dbReference type="PANTHER" id="PTHR43701:SF2">
    <property type="entry name" value="MEMBRANE TRANSPORTER PROTEIN YJNA-RELATED"/>
    <property type="match status" value="1"/>
</dbReference>
<dbReference type="eggNOG" id="COG0730">
    <property type="taxonomic scope" value="Bacteria"/>
</dbReference>
<evidence type="ECO:0000256" key="3">
    <source>
        <dbReference type="ARBA" id="ARBA00022989"/>
    </source>
</evidence>
<dbReference type="Pfam" id="PF01925">
    <property type="entry name" value="TauE"/>
    <property type="match status" value="1"/>
</dbReference>
<gene>
    <name evidence="6" type="ordered locus">Hipma_0550</name>
</gene>
<feature type="transmembrane region" description="Helical" evidence="5">
    <location>
        <begin position="77"/>
        <end position="96"/>
    </location>
</feature>
<dbReference type="InterPro" id="IPR051598">
    <property type="entry name" value="TSUP/Inactive_protease-like"/>
</dbReference>
<dbReference type="EMBL" id="CP002606">
    <property type="protein sequence ID" value="AEA33521.1"/>
    <property type="molecule type" value="Genomic_DNA"/>
</dbReference>
<comment type="subcellular location">
    <subcellularLocation>
        <location evidence="5">Cell membrane</location>
        <topology evidence="5">Multi-pass membrane protein</topology>
    </subcellularLocation>
    <subcellularLocation>
        <location evidence="1">Membrane</location>
        <topology evidence="1">Multi-pass membrane protein</topology>
    </subcellularLocation>
</comment>
<proteinExistence type="inferred from homology"/>
<keyword evidence="7" id="KW-1185">Reference proteome</keyword>
<organism evidence="6 7">
    <name type="scientific">Hippea maritima (strain ATCC 700847 / DSM 10411 / MH2)</name>
    <dbReference type="NCBI Taxonomy" id="760142"/>
    <lineage>
        <taxon>Bacteria</taxon>
        <taxon>Pseudomonadati</taxon>
        <taxon>Campylobacterota</taxon>
        <taxon>Desulfurellia</taxon>
        <taxon>Desulfurellales</taxon>
        <taxon>Hippeaceae</taxon>
        <taxon>Hippea</taxon>
    </lineage>
</organism>
<dbReference type="GO" id="GO:0005886">
    <property type="term" value="C:plasma membrane"/>
    <property type="evidence" value="ECO:0007669"/>
    <property type="project" value="UniProtKB-SubCell"/>
</dbReference>
<dbReference type="InterPro" id="IPR002781">
    <property type="entry name" value="TM_pro_TauE-like"/>
</dbReference>
<dbReference type="Proteomes" id="UP000008139">
    <property type="component" value="Chromosome"/>
</dbReference>
<comment type="similarity">
    <text evidence="5">Belongs to the 4-toluene sulfonate uptake permease (TSUP) (TC 2.A.102) family.</text>
</comment>
<feature type="transmembrane region" description="Helical" evidence="5">
    <location>
        <begin position="6"/>
        <end position="34"/>
    </location>
</feature>
<keyword evidence="2 5" id="KW-0812">Transmembrane</keyword>
<accession>F2LUR6</accession>
<evidence type="ECO:0000256" key="5">
    <source>
        <dbReference type="RuleBase" id="RU363041"/>
    </source>
</evidence>
<feature type="transmembrane region" description="Helical" evidence="5">
    <location>
        <begin position="204"/>
        <end position="225"/>
    </location>
</feature>
<reference evidence="6 7" key="1">
    <citation type="journal article" date="2011" name="Stand. Genomic Sci.">
        <title>Complete genome sequence of the thermophilic sulfur-reducer Hippea maritima type strain (MH(2)).</title>
        <authorList>
            <person name="Huntemann M."/>
            <person name="Lu M."/>
            <person name="Nolan M."/>
            <person name="Lapidus A."/>
            <person name="Lucas S."/>
            <person name="Hammon N."/>
            <person name="Deshpande S."/>
            <person name="Cheng J.F."/>
            <person name="Tapia R."/>
            <person name="Han C."/>
            <person name="Goodwin L."/>
            <person name="Pitluck S."/>
            <person name="Liolios K."/>
            <person name="Pagani I."/>
            <person name="Ivanova N."/>
            <person name="Ovchinikova G."/>
            <person name="Pati A."/>
            <person name="Chen A."/>
            <person name="Palaniappan K."/>
            <person name="Land M."/>
            <person name="Hauser L."/>
            <person name="Jeffries C.D."/>
            <person name="Detter J.C."/>
            <person name="Brambilla E.M."/>
            <person name="Rohde M."/>
            <person name="Spring S."/>
            <person name="Goker M."/>
            <person name="Woyke T."/>
            <person name="Bristow J."/>
            <person name="Eisen J.A."/>
            <person name="Markowitz V."/>
            <person name="Hugenholtz P."/>
            <person name="Kyrpides N.C."/>
            <person name="Klenk H.P."/>
            <person name="Mavromatis K."/>
        </authorList>
    </citation>
    <scope>NUCLEOTIDE SEQUENCE [LARGE SCALE GENOMIC DNA]</scope>
    <source>
        <strain evidence="7">ATCC 700847 / DSM 10411 / MH2</strain>
    </source>
</reference>
<sequence>MTPTVSILGITFVIIWATSFLFAMLGLGGGMVYVPVMKWLGFDLKTVAIPLGLLLNGLNTGLAMIPFHKAKLIDYKGALPFALAAIIGAPLGAYTVQFIPTRIVLILFIIAVLTAAVKVFISTKAPDEDNLIEFKKRAIYGGLSGLLIGFVAGMLGIGGGFLAAPILMSMGYGAIRAAATTAYIVTFSSASGFLGHVAEGHFNLTTTAVLVAAVLLGSQFGARFTVKKAKPKTIKRIYVIILLLIAIKLTLGLFGIHFK</sequence>
<dbReference type="HOGENOM" id="CLU_045498_5_4_7"/>
<evidence type="ECO:0000256" key="1">
    <source>
        <dbReference type="ARBA" id="ARBA00004141"/>
    </source>
</evidence>
<keyword evidence="4 5" id="KW-0472">Membrane</keyword>
<evidence type="ECO:0000256" key="2">
    <source>
        <dbReference type="ARBA" id="ARBA00022692"/>
    </source>
</evidence>
<feature type="transmembrane region" description="Helical" evidence="5">
    <location>
        <begin position="237"/>
        <end position="258"/>
    </location>
</feature>
<dbReference type="KEGG" id="hmr:Hipma_0550"/>
<keyword evidence="5" id="KW-1003">Cell membrane</keyword>
<evidence type="ECO:0000256" key="4">
    <source>
        <dbReference type="ARBA" id="ARBA00023136"/>
    </source>
</evidence>
<evidence type="ECO:0000313" key="7">
    <source>
        <dbReference type="Proteomes" id="UP000008139"/>
    </source>
</evidence>
<dbReference type="RefSeq" id="WP_013681562.1">
    <property type="nucleotide sequence ID" value="NC_015318.1"/>
</dbReference>
<name>F2LUR6_HIPMA</name>
<feature type="transmembrane region" description="Helical" evidence="5">
    <location>
        <begin position="141"/>
        <end position="168"/>
    </location>
</feature>
<feature type="transmembrane region" description="Helical" evidence="5">
    <location>
        <begin position="103"/>
        <end position="121"/>
    </location>
</feature>
<dbReference type="PANTHER" id="PTHR43701">
    <property type="entry name" value="MEMBRANE TRANSPORTER PROTEIN MJ0441-RELATED"/>
    <property type="match status" value="1"/>
</dbReference>
<dbReference type="STRING" id="760142.Hipma_0550"/>
<dbReference type="AlphaFoldDB" id="F2LUR6"/>
<keyword evidence="3 5" id="KW-1133">Transmembrane helix</keyword>
<dbReference type="InParanoid" id="F2LUR6"/>